<comment type="caution">
    <text evidence="1">The sequence shown here is derived from an EMBL/GenBank/DDBJ whole genome shotgun (WGS) entry which is preliminary data.</text>
</comment>
<accession>A0ABN8Q4Z6</accession>
<reference evidence="1 2" key="1">
    <citation type="submission" date="2022-05" db="EMBL/GenBank/DDBJ databases">
        <authorList>
            <consortium name="Genoscope - CEA"/>
            <person name="William W."/>
        </authorList>
    </citation>
    <scope>NUCLEOTIDE SEQUENCE [LARGE SCALE GENOMIC DNA]</scope>
</reference>
<evidence type="ECO:0000313" key="1">
    <source>
        <dbReference type="EMBL" id="CAH3157365.1"/>
    </source>
</evidence>
<protein>
    <submittedName>
        <fullName evidence="1">Uncharacterized protein</fullName>
    </submittedName>
</protein>
<sequence>MKTLMTESYTMPLERKRWELFSLNVPKPWHAPLESPGPGETFRVPRMYNTEYQFYGSEKPVTV</sequence>
<evidence type="ECO:0000313" key="2">
    <source>
        <dbReference type="Proteomes" id="UP001159405"/>
    </source>
</evidence>
<organism evidence="1 2">
    <name type="scientific">Porites lobata</name>
    <dbReference type="NCBI Taxonomy" id="104759"/>
    <lineage>
        <taxon>Eukaryota</taxon>
        <taxon>Metazoa</taxon>
        <taxon>Cnidaria</taxon>
        <taxon>Anthozoa</taxon>
        <taxon>Hexacorallia</taxon>
        <taxon>Scleractinia</taxon>
        <taxon>Fungiina</taxon>
        <taxon>Poritidae</taxon>
        <taxon>Porites</taxon>
    </lineage>
</organism>
<dbReference type="InterPro" id="IPR053347">
    <property type="entry name" value="Axonemal_MT_stabilizer"/>
</dbReference>
<dbReference type="PANTHER" id="PTHR37404:SF1">
    <property type="entry name" value="HCG1796489"/>
    <property type="match status" value="1"/>
</dbReference>
<gene>
    <name evidence="1" type="ORF">PLOB_00002213</name>
</gene>
<dbReference type="PANTHER" id="PTHR37404">
    <property type="entry name" value="HCG1796489"/>
    <property type="match status" value="1"/>
</dbReference>
<keyword evidence="2" id="KW-1185">Reference proteome</keyword>
<proteinExistence type="predicted"/>
<name>A0ABN8Q4Z6_9CNID</name>
<dbReference type="EMBL" id="CALNXK010000107">
    <property type="protein sequence ID" value="CAH3157365.1"/>
    <property type="molecule type" value="Genomic_DNA"/>
</dbReference>
<dbReference type="Proteomes" id="UP001159405">
    <property type="component" value="Unassembled WGS sequence"/>
</dbReference>